<feature type="compositionally biased region" description="Polar residues" evidence="1">
    <location>
        <begin position="24"/>
        <end position="33"/>
    </location>
</feature>
<sequence length="132" mass="14563">MSITWVVAADASRARIFSVEKSAGSLQEIQTLSHPEARLHEGDLISDKPEGEPDEHKQGGADRFAAHVCATLEAGRKTGEFRKLYLLAAPAFLGMLRKHESDSLKQMILGEVDKNLAAMDPAQIRKHLPEYL</sequence>
<organism evidence="2 3">
    <name type="scientific">endosymbiont of Escarpia spicata</name>
    <dbReference type="NCBI Taxonomy" id="2200908"/>
    <lineage>
        <taxon>Bacteria</taxon>
        <taxon>Pseudomonadati</taxon>
        <taxon>Pseudomonadota</taxon>
        <taxon>Gammaproteobacteria</taxon>
        <taxon>sulfur-oxidizing symbionts</taxon>
    </lineage>
</organism>
<dbReference type="Proteomes" id="UP000254771">
    <property type="component" value="Unassembled WGS sequence"/>
</dbReference>
<proteinExistence type="predicted"/>
<keyword evidence="3" id="KW-1185">Reference proteome</keyword>
<reference evidence="2 3" key="1">
    <citation type="journal article" date="2018" name="ISME J.">
        <title>Endosymbiont genomes yield clues of tubeworm success.</title>
        <authorList>
            <person name="Li Y."/>
            <person name="Liles M.R."/>
            <person name="Halanych K.M."/>
        </authorList>
    </citation>
    <scope>NUCLEOTIDE SEQUENCE [LARGE SCALE GENOMIC DNA]</scope>
    <source>
        <strain evidence="2">A1462</strain>
    </source>
</reference>
<dbReference type="EMBL" id="QFXE01000005">
    <property type="protein sequence ID" value="RDH87724.1"/>
    <property type="molecule type" value="Genomic_DNA"/>
</dbReference>
<protein>
    <submittedName>
        <fullName evidence="2">Host attachment protein</fullName>
    </submittedName>
</protein>
<dbReference type="AlphaFoldDB" id="A0A370DTD1"/>
<feature type="compositionally biased region" description="Basic and acidic residues" evidence="1">
    <location>
        <begin position="35"/>
        <end position="59"/>
    </location>
</feature>
<evidence type="ECO:0000313" key="2">
    <source>
        <dbReference type="EMBL" id="RDH87724.1"/>
    </source>
</evidence>
<feature type="region of interest" description="Disordered" evidence="1">
    <location>
        <begin position="24"/>
        <end position="59"/>
    </location>
</feature>
<dbReference type="Pfam" id="PF10116">
    <property type="entry name" value="Host_attach"/>
    <property type="match status" value="1"/>
</dbReference>
<accession>A0A370DTD1</accession>
<gene>
    <name evidence="2" type="ORF">DIZ78_04025</name>
</gene>
<name>A0A370DTD1_9GAMM</name>
<evidence type="ECO:0000256" key="1">
    <source>
        <dbReference type="SAM" id="MobiDB-lite"/>
    </source>
</evidence>
<evidence type="ECO:0000313" key="3">
    <source>
        <dbReference type="Proteomes" id="UP000254771"/>
    </source>
</evidence>
<comment type="caution">
    <text evidence="2">The sequence shown here is derived from an EMBL/GenBank/DDBJ whole genome shotgun (WGS) entry which is preliminary data.</text>
</comment>
<dbReference type="InterPro" id="IPR019291">
    <property type="entry name" value="Host_attachment_protein"/>
</dbReference>